<evidence type="ECO:0000313" key="1">
    <source>
        <dbReference type="EMBL" id="SPC13116.1"/>
    </source>
</evidence>
<gene>
    <name evidence="1" type="ORF">CO2235_180014</name>
</gene>
<reference evidence="1" key="1">
    <citation type="submission" date="2018-01" db="EMBL/GenBank/DDBJ databases">
        <authorList>
            <person name="Clerissi C."/>
        </authorList>
    </citation>
    <scope>NUCLEOTIDE SEQUENCE</scope>
    <source>
        <strain evidence="1">Cupriavidus oxalaticus LMG 2235</strain>
    </source>
</reference>
<organism evidence="1">
    <name type="scientific">Cupriavidus oxalaticus</name>
    <dbReference type="NCBI Taxonomy" id="96344"/>
    <lineage>
        <taxon>Bacteria</taxon>
        <taxon>Pseudomonadati</taxon>
        <taxon>Pseudomonadota</taxon>
        <taxon>Betaproteobacteria</taxon>
        <taxon>Burkholderiales</taxon>
        <taxon>Burkholderiaceae</taxon>
        <taxon>Cupriavidus</taxon>
    </lineage>
</organism>
<protein>
    <submittedName>
        <fullName evidence="1">Uncharacterized protein</fullName>
    </submittedName>
</protein>
<sequence length="90" mass="9622">MTPRPQGASAVDPEVAMARHVFTRAQYLDILNDSLRKHPGWQPGMAFVFLPPGADASQATAVGCTGPMDAIPVYAEIQRVAAELIEVSDT</sequence>
<dbReference type="AlphaFoldDB" id="A0A375G502"/>
<comment type="caution">
    <text evidence="1">The sequence shown here is derived from an EMBL/GenBank/DDBJ whole genome shotgun (WGS) entry which is preliminary data.</text>
</comment>
<accession>A0A375G502</accession>
<dbReference type="EMBL" id="OGUS01000118">
    <property type="protein sequence ID" value="SPC13116.1"/>
    <property type="molecule type" value="Genomic_DNA"/>
</dbReference>
<dbReference type="Proteomes" id="UP000256862">
    <property type="component" value="Chromosome CO2235"/>
</dbReference>
<name>A0A375G502_9BURK</name>
<proteinExistence type="predicted"/>